<proteinExistence type="predicted"/>
<feature type="compositionally biased region" description="Polar residues" evidence="1">
    <location>
        <begin position="1"/>
        <end position="15"/>
    </location>
</feature>
<evidence type="ECO:0000313" key="3">
    <source>
        <dbReference type="Proteomes" id="UP001201980"/>
    </source>
</evidence>
<evidence type="ECO:0000313" key="2">
    <source>
        <dbReference type="EMBL" id="KAJ2905115.1"/>
    </source>
</evidence>
<evidence type="ECO:0000256" key="1">
    <source>
        <dbReference type="SAM" id="MobiDB-lite"/>
    </source>
</evidence>
<sequence length="422" mass="46120">MQPPTSKKNNLTSPTDRFIPSGLPKSAQNIPLSYAATGAMISEAQIQPEPNPPTVFPPSRGPSPIFSIPPQPHNEPRATYMEEVDEEIIRLNGAHICPNHAVPPWRRRHRTVSEVSTSPSIPRLSPTCTPVLSSMDNLDDTNYPGEIGDSPRSSSLDQLPMEEIRGIVLQIHDICLRGSQEYLLNHRINFVIRAGVGNVAAEFSSLPPALAVGEETGRKGRRRGAGMGVFQGQPSRYRRFSPYKTPSSRLYTSHSCSPLSLPRNGCRTSPIRNINIKGNHSQPPPPLRTGCLQSPQGVHLGIPIPRATGNLLTNISLILDLAWKRAQWTRCYMLGIEELTIRQMGKVTESANKIAMTVVEASVEKEGGRDPDVEEMAKAGKFLTRWLGVEDGAREIAELAGDLFDFGDGDDDSAGNGPLVDH</sequence>
<reference evidence="2" key="1">
    <citation type="submission" date="2022-07" db="EMBL/GenBank/DDBJ databases">
        <title>Draft genome sequence of Zalerion maritima ATCC 34329, a (micro)plastics degrading marine fungus.</title>
        <authorList>
            <person name="Paco A."/>
            <person name="Goncalves M.F.M."/>
            <person name="Rocha-Santos T.A.P."/>
            <person name="Alves A."/>
        </authorList>
    </citation>
    <scope>NUCLEOTIDE SEQUENCE</scope>
    <source>
        <strain evidence="2">ATCC 34329</strain>
    </source>
</reference>
<comment type="caution">
    <text evidence="2">The sequence shown here is derived from an EMBL/GenBank/DDBJ whole genome shotgun (WGS) entry which is preliminary data.</text>
</comment>
<organism evidence="2 3">
    <name type="scientific">Zalerion maritima</name>
    <dbReference type="NCBI Taxonomy" id="339359"/>
    <lineage>
        <taxon>Eukaryota</taxon>
        <taxon>Fungi</taxon>
        <taxon>Dikarya</taxon>
        <taxon>Ascomycota</taxon>
        <taxon>Pezizomycotina</taxon>
        <taxon>Sordariomycetes</taxon>
        <taxon>Lulworthiomycetidae</taxon>
        <taxon>Lulworthiales</taxon>
        <taxon>Lulworthiaceae</taxon>
        <taxon>Zalerion</taxon>
    </lineage>
</organism>
<keyword evidence="3" id="KW-1185">Reference proteome</keyword>
<dbReference type="EMBL" id="JAKWBI020000038">
    <property type="protein sequence ID" value="KAJ2905115.1"/>
    <property type="molecule type" value="Genomic_DNA"/>
</dbReference>
<gene>
    <name evidence="2" type="ORF">MKZ38_006361</name>
</gene>
<dbReference type="Proteomes" id="UP001201980">
    <property type="component" value="Unassembled WGS sequence"/>
</dbReference>
<protein>
    <submittedName>
        <fullName evidence="2">Uncharacterized protein</fullName>
    </submittedName>
</protein>
<dbReference type="AlphaFoldDB" id="A0AAD5WVW1"/>
<feature type="region of interest" description="Disordered" evidence="1">
    <location>
        <begin position="1"/>
        <end position="26"/>
    </location>
</feature>
<name>A0AAD5WVW1_9PEZI</name>
<accession>A0AAD5WVW1</accession>